<feature type="transmembrane region" description="Helical" evidence="1">
    <location>
        <begin position="180"/>
        <end position="201"/>
    </location>
</feature>
<dbReference type="Pfam" id="PF23951">
    <property type="entry name" value="DUF7282"/>
    <property type="match status" value="1"/>
</dbReference>
<comment type="caution">
    <text evidence="4">The sequence shown here is derived from an EMBL/GenBank/DDBJ whole genome shotgun (WGS) entry which is preliminary data.</text>
</comment>
<protein>
    <recommendedName>
        <fullName evidence="3">DUF7282 domain-containing protein</fullName>
    </recommendedName>
</protein>
<feature type="domain" description="DUF7282" evidence="3">
    <location>
        <begin position="43"/>
        <end position="142"/>
    </location>
</feature>
<reference evidence="4 5" key="1">
    <citation type="submission" date="2019-06" db="EMBL/GenBank/DDBJ databases">
        <title>Genome sequence of Litorilinea aerophila BAA-2444.</title>
        <authorList>
            <person name="Maclea K.S."/>
            <person name="Maurais E.G."/>
            <person name="Iannazzi L.C."/>
        </authorList>
    </citation>
    <scope>NUCLEOTIDE SEQUENCE [LARGE SCALE GENOMIC DNA]</scope>
    <source>
        <strain evidence="4 5">ATCC BAA-2444</strain>
    </source>
</reference>
<dbReference type="RefSeq" id="WP_141608025.1">
    <property type="nucleotide sequence ID" value="NZ_VIGC02000001.1"/>
</dbReference>
<dbReference type="OrthoDB" id="166920at2"/>
<gene>
    <name evidence="4" type="ORF">FKZ61_00070</name>
</gene>
<evidence type="ECO:0000313" key="4">
    <source>
        <dbReference type="EMBL" id="TQE97815.1"/>
    </source>
</evidence>
<dbReference type="AlphaFoldDB" id="A0A540VM26"/>
<keyword evidence="1" id="KW-0472">Membrane</keyword>
<keyword evidence="2" id="KW-0732">Signal</keyword>
<sequence length="207" mass="21801">MNSTQLQRSSHLLSRWFSLGLALLLLLAFSGLAMAQDEEYTPDVQVSDMGIVDGKVIITRATMDGPGWVVIHTDADGSPGPVIGHAPLQEGENLDVAVEIDAEAATPLLFAMLHVDEGEVGTYEFPGPDVPVRVNDNIVMARFSAAPVVEEAEMKEAEAKAEEAPMAPAAMPETGGSTSLPLIVGIVALLFVGLAGSVVVAQRRRTA</sequence>
<dbReference type="Proteomes" id="UP000317371">
    <property type="component" value="Unassembled WGS sequence"/>
</dbReference>
<evidence type="ECO:0000313" key="5">
    <source>
        <dbReference type="Proteomes" id="UP000317371"/>
    </source>
</evidence>
<dbReference type="EMBL" id="VIGC01000001">
    <property type="protein sequence ID" value="TQE97815.1"/>
    <property type="molecule type" value="Genomic_DNA"/>
</dbReference>
<keyword evidence="1" id="KW-0812">Transmembrane</keyword>
<organism evidence="4 5">
    <name type="scientific">Litorilinea aerophila</name>
    <dbReference type="NCBI Taxonomy" id="1204385"/>
    <lineage>
        <taxon>Bacteria</taxon>
        <taxon>Bacillati</taxon>
        <taxon>Chloroflexota</taxon>
        <taxon>Caldilineae</taxon>
        <taxon>Caldilineales</taxon>
        <taxon>Caldilineaceae</taxon>
        <taxon>Litorilinea</taxon>
    </lineage>
</organism>
<feature type="signal peptide" evidence="2">
    <location>
        <begin position="1"/>
        <end position="35"/>
    </location>
</feature>
<keyword evidence="5" id="KW-1185">Reference proteome</keyword>
<dbReference type="InterPro" id="IPR055706">
    <property type="entry name" value="Slg1/2_DUF7282"/>
</dbReference>
<keyword evidence="1" id="KW-1133">Transmembrane helix</keyword>
<evidence type="ECO:0000256" key="2">
    <source>
        <dbReference type="SAM" id="SignalP"/>
    </source>
</evidence>
<evidence type="ECO:0000259" key="3">
    <source>
        <dbReference type="Pfam" id="PF23951"/>
    </source>
</evidence>
<name>A0A540VM26_9CHLR</name>
<dbReference type="InParanoid" id="A0A540VM26"/>
<evidence type="ECO:0000256" key="1">
    <source>
        <dbReference type="SAM" id="Phobius"/>
    </source>
</evidence>
<accession>A0A540VM26</accession>
<proteinExistence type="predicted"/>
<feature type="chain" id="PRO_5021814180" description="DUF7282 domain-containing protein" evidence="2">
    <location>
        <begin position="36"/>
        <end position="207"/>
    </location>
</feature>